<name>A0ABR5I9P8_9ACTN</name>
<accession>A0ABR5I9P8</accession>
<organism evidence="1 2">
    <name type="scientific">Gordonia jacobaea</name>
    <dbReference type="NCBI Taxonomy" id="122202"/>
    <lineage>
        <taxon>Bacteria</taxon>
        <taxon>Bacillati</taxon>
        <taxon>Actinomycetota</taxon>
        <taxon>Actinomycetes</taxon>
        <taxon>Mycobacteriales</taxon>
        <taxon>Gordoniaceae</taxon>
        <taxon>Gordonia</taxon>
    </lineage>
</organism>
<keyword evidence="2" id="KW-1185">Reference proteome</keyword>
<comment type="caution">
    <text evidence="1">The sequence shown here is derived from an EMBL/GenBank/DDBJ whole genome shotgun (WGS) entry which is preliminary data.</text>
</comment>
<dbReference type="RefSeq" id="WP_049699900.1">
    <property type="nucleotide sequence ID" value="NZ_LDTZ01000019.1"/>
</dbReference>
<gene>
    <name evidence="1" type="ORF">ABW18_15550</name>
</gene>
<reference evidence="1 2" key="1">
    <citation type="submission" date="2015-05" db="EMBL/GenBank/DDBJ databases">
        <title>Draft genome sequence of the bacterium Gordonia jacobaea a new member of the Gordonia genus.</title>
        <authorList>
            <person name="Jimenez-Galisteo G."/>
            <person name="Dominguez A."/>
            <person name="Munoz E."/>
            <person name="Vinas M."/>
        </authorList>
    </citation>
    <scope>NUCLEOTIDE SEQUENCE [LARGE SCALE GENOMIC DNA]</scope>
    <source>
        <strain evidence="2">mv1</strain>
    </source>
</reference>
<proteinExistence type="predicted"/>
<evidence type="ECO:0008006" key="3">
    <source>
        <dbReference type="Google" id="ProtNLM"/>
    </source>
</evidence>
<evidence type="ECO:0000313" key="2">
    <source>
        <dbReference type="Proteomes" id="UP000037247"/>
    </source>
</evidence>
<protein>
    <recommendedName>
        <fullName evidence="3">Transcriptional regulator, AbiEi antitoxin, Type IV TA system</fullName>
    </recommendedName>
</protein>
<dbReference type="EMBL" id="LDTZ01000019">
    <property type="protein sequence ID" value="KNA90328.1"/>
    <property type="molecule type" value="Genomic_DNA"/>
</dbReference>
<sequence length="316" mass="34047">MVHFHGVTGAVNRAELLAAGYVDREIRLALDVGTLVSLAPGVVIPRDLLAEDTPEERHRQRALAVIRRDARTPEVRAAKHTRALALSSAAAVLGLPVWGLDTSRVSIADSGRTPGTRTTSRTRLITDTRPPALVEVDGVLVVSPARTVVDIARTGARIPAIAVGDAALHAGLCTVDDLQNELDLLAGMRGRAAAIRAVGRCDGRTESVLETRSRVELVDAGVPEPELQVNIYDAHGNFLARVDLYWRDARLCGEADGNKKYGDDADETRRALLAEKSRGDGIVETGHALLRWGWRDIDEPAVLARRVLGMLGRRAA</sequence>
<evidence type="ECO:0000313" key="1">
    <source>
        <dbReference type="EMBL" id="KNA90328.1"/>
    </source>
</evidence>
<dbReference type="Proteomes" id="UP000037247">
    <property type="component" value="Unassembled WGS sequence"/>
</dbReference>